<gene>
    <name evidence="2" type="ORF">FH603_566</name>
</gene>
<evidence type="ECO:0000313" key="2">
    <source>
        <dbReference type="EMBL" id="MBC3790082.1"/>
    </source>
</evidence>
<keyword evidence="3" id="KW-1185">Reference proteome</keyword>
<evidence type="ECO:0000313" key="3">
    <source>
        <dbReference type="Proteomes" id="UP000700732"/>
    </source>
</evidence>
<evidence type="ECO:0000256" key="1">
    <source>
        <dbReference type="SAM" id="SignalP"/>
    </source>
</evidence>
<sequence>MKNLFIVVLTVLLAGLSETAGAQSDSSETKRGPYTLVVSVGGGLSYYSTRLGVPSSLEQPTVSRFGIPATLRVMWHPDHRLRLGLETGLVPMYSYQGNAPASRARVRVSAIPILLVFSMPLAWLSGTERSLARRLAVSGGTGAYLIRSHLEYAGVVNSSRPSVGWMLGGSYTQPIGRKFRVATELKWFNASATEDAAFVLQLQLVWRAFSW</sequence>
<comment type="caution">
    <text evidence="2">The sequence shown here is derived from an EMBL/GenBank/DDBJ whole genome shotgun (WGS) entry which is preliminary data.</text>
</comment>
<organism evidence="2 3">
    <name type="scientific">Spirosoma utsteinense</name>
    <dbReference type="NCBI Taxonomy" id="2585773"/>
    <lineage>
        <taxon>Bacteria</taxon>
        <taxon>Pseudomonadati</taxon>
        <taxon>Bacteroidota</taxon>
        <taxon>Cytophagia</taxon>
        <taxon>Cytophagales</taxon>
        <taxon>Cytophagaceae</taxon>
        <taxon>Spirosoma</taxon>
    </lineage>
</organism>
<dbReference type="EMBL" id="VFIA01000003">
    <property type="protein sequence ID" value="MBC3790082.1"/>
    <property type="molecule type" value="Genomic_DNA"/>
</dbReference>
<proteinExistence type="predicted"/>
<accession>A0ABR6W0X0</accession>
<feature type="signal peptide" evidence="1">
    <location>
        <begin position="1"/>
        <end position="22"/>
    </location>
</feature>
<protein>
    <recommendedName>
        <fullName evidence="4">Outer membrane protein beta-barrel domain-containing protein</fullName>
    </recommendedName>
</protein>
<name>A0ABR6W0X0_9BACT</name>
<feature type="chain" id="PRO_5046264504" description="Outer membrane protein beta-barrel domain-containing protein" evidence="1">
    <location>
        <begin position="23"/>
        <end position="211"/>
    </location>
</feature>
<dbReference type="RefSeq" id="WP_186735849.1">
    <property type="nucleotide sequence ID" value="NZ_VFIA01000003.1"/>
</dbReference>
<evidence type="ECO:0008006" key="4">
    <source>
        <dbReference type="Google" id="ProtNLM"/>
    </source>
</evidence>
<reference evidence="2 3" key="1">
    <citation type="submission" date="2019-06" db="EMBL/GenBank/DDBJ databases">
        <title>Spirosoma utsteinense sp. nov. isolated from Antarctic ice-free soils.</title>
        <authorList>
            <person name="Tahon G."/>
        </authorList>
    </citation>
    <scope>NUCLEOTIDE SEQUENCE [LARGE SCALE GENOMIC DNA]</scope>
    <source>
        <strain evidence="2 3">LMG 31447</strain>
    </source>
</reference>
<keyword evidence="1" id="KW-0732">Signal</keyword>
<dbReference type="Proteomes" id="UP000700732">
    <property type="component" value="Unassembled WGS sequence"/>
</dbReference>